<accession>A0A544Y7J1</accession>
<feature type="non-terminal residue" evidence="2">
    <location>
        <position position="1"/>
    </location>
</feature>
<evidence type="ECO:0000313" key="2">
    <source>
        <dbReference type="EMBL" id="TQS12736.1"/>
    </source>
</evidence>
<sequence>PFNAAKSWYSPRDGRRKSGDRRDRRLSRRSTATRRGGASSQGIRPSRAEARAWQSFDEYWCVFDVDEHHSLARAIELASLNSINIAVSNPCIDRYEAQDSAKALLGCDKVLTTRAWSN</sequence>
<dbReference type="AlphaFoldDB" id="A0A544Y7J1"/>
<proteinExistence type="predicted"/>
<evidence type="ECO:0000313" key="3">
    <source>
        <dbReference type="Proteomes" id="UP000316541"/>
    </source>
</evidence>
<evidence type="ECO:0000256" key="1">
    <source>
        <dbReference type="SAM" id="MobiDB-lite"/>
    </source>
</evidence>
<reference evidence="2 3" key="1">
    <citation type="submission" date="2019-07" db="EMBL/GenBank/DDBJ databases">
        <title>Microbispora hainanensis DSM 45428.</title>
        <authorList>
            <person name="Thawai C."/>
        </authorList>
    </citation>
    <scope>NUCLEOTIDE SEQUENCE [LARGE SCALE GENOMIC DNA]</scope>
    <source>
        <strain evidence="2 3">DSM 45428</strain>
    </source>
</reference>
<dbReference type="EMBL" id="VIRM01000068">
    <property type="protein sequence ID" value="TQS12736.1"/>
    <property type="molecule type" value="Genomic_DNA"/>
</dbReference>
<dbReference type="Proteomes" id="UP000316541">
    <property type="component" value="Unassembled WGS sequence"/>
</dbReference>
<comment type="caution">
    <text evidence="2">The sequence shown here is derived from an EMBL/GenBank/DDBJ whole genome shotgun (WGS) entry which is preliminary data.</text>
</comment>
<protein>
    <submittedName>
        <fullName evidence="2">RloB domain-containing protein</fullName>
    </submittedName>
</protein>
<feature type="region of interest" description="Disordered" evidence="1">
    <location>
        <begin position="1"/>
        <end position="48"/>
    </location>
</feature>
<gene>
    <name evidence="2" type="ORF">FLX08_36010</name>
</gene>
<organism evidence="2 3">
    <name type="scientific">Microbispora hainanensis</name>
    <dbReference type="NCBI Taxonomy" id="568844"/>
    <lineage>
        <taxon>Bacteria</taxon>
        <taxon>Bacillati</taxon>
        <taxon>Actinomycetota</taxon>
        <taxon>Actinomycetes</taxon>
        <taxon>Streptosporangiales</taxon>
        <taxon>Streptosporangiaceae</taxon>
        <taxon>Microbispora</taxon>
    </lineage>
</organism>
<dbReference type="RefSeq" id="WP_142624736.1">
    <property type="nucleotide sequence ID" value="NZ_VIRM01000068.1"/>
</dbReference>
<feature type="compositionally biased region" description="Basic and acidic residues" evidence="1">
    <location>
        <begin position="12"/>
        <end position="23"/>
    </location>
</feature>
<dbReference type="InterPro" id="IPR025591">
    <property type="entry name" value="RloB"/>
</dbReference>
<name>A0A544Y7J1_9ACTN</name>
<dbReference type="Pfam" id="PF13707">
    <property type="entry name" value="RloB"/>
    <property type="match status" value="1"/>
</dbReference>